<keyword evidence="2" id="KW-0472">Membrane</keyword>
<evidence type="ECO:0000256" key="1">
    <source>
        <dbReference type="SAM" id="MobiDB-lite"/>
    </source>
</evidence>
<evidence type="ECO:0000256" key="2">
    <source>
        <dbReference type="SAM" id="Phobius"/>
    </source>
</evidence>
<dbReference type="AlphaFoldDB" id="A0AAW8FSG1"/>
<accession>A0AAW8FSG1</accession>
<dbReference type="EMBL" id="JAUSZV010000005">
    <property type="protein sequence ID" value="MDQ0913041.1"/>
    <property type="molecule type" value="Genomic_DNA"/>
</dbReference>
<sequence length="211" mass="22098">MSVTGSRGEAVTSKAGRRRFKKTERLRTFRQTQGKKRGEERGERFRSAVAALFALVFGVVLTGYCGLMLAGAVGLSGTAGRLHVDSCAVVRTYNNKPTTECHGQLLSPGGRLIDTDAVIEADARIGSTIAVRDQPLTGLETLGFRAIAGWAALTVMGLFVLAFAIVTALTLCGWGAAATAGSRYGAALGVAAGAGGLVYFLAVLYEHVFQP</sequence>
<evidence type="ECO:0008006" key="5">
    <source>
        <dbReference type="Google" id="ProtNLM"/>
    </source>
</evidence>
<name>A0AAW8FSG1_9ACTN</name>
<feature type="transmembrane region" description="Helical" evidence="2">
    <location>
        <begin position="147"/>
        <end position="172"/>
    </location>
</feature>
<evidence type="ECO:0000313" key="4">
    <source>
        <dbReference type="Proteomes" id="UP001234216"/>
    </source>
</evidence>
<feature type="region of interest" description="Disordered" evidence="1">
    <location>
        <begin position="1"/>
        <end position="41"/>
    </location>
</feature>
<keyword evidence="2" id="KW-1133">Transmembrane helix</keyword>
<protein>
    <recommendedName>
        <fullName evidence="5">Integral membrane protein</fullName>
    </recommendedName>
</protein>
<feature type="transmembrane region" description="Helical" evidence="2">
    <location>
        <begin position="184"/>
        <end position="205"/>
    </location>
</feature>
<keyword evidence="2" id="KW-0812">Transmembrane</keyword>
<evidence type="ECO:0000313" key="3">
    <source>
        <dbReference type="EMBL" id="MDQ0913041.1"/>
    </source>
</evidence>
<organism evidence="3 4">
    <name type="scientific">Streptomyces canus</name>
    <dbReference type="NCBI Taxonomy" id="58343"/>
    <lineage>
        <taxon>Bacteria</taxon>
        <taxon>Bacillati</taxon>
        <taxon>Actinomycetota</taxon>
        <taxon>Actinomycetes</taxon>
        <taxon>Kitasatosporales</taxon>
        <taxon>Streptomycetaceae</taxon>
        <taxon>Streptomyces</taxon>
        <taxon>Streptomyces aurantiacus group</taxon>
    </lineage>
</organism>
<reference evidence="3" key="1">
    <citation type="submission" date="2023-07" db="EMBL/GenBank/DDBJ databases">
        <title>Comparative genomics of wheat-associated soil bacteria to identify genetic determinants of phenazine resistance.</title>
        <authorList>
            <person name="Mouncey N."/>
        </authorList>
    </citation>
    <scope>NUCLEOTIDE SEQUENCE</scope>
    <source>
        <strain evidence="3">V4I22</strain>
    </source>
</reference>
<gene>
    <name evidence="3" type="ORF">QFZ22_009026</name>
</gene>
<comment type="caution">
    <text evidence="3">The sequence shown here is derived from an EMBL/GenBank/DDBJ whole genome shotgun (WGS) entry which is preliminary data.</text>
</comment>
<dbReference type="Proteomes" id="UP001234216">
    <property type="component" value="Unassembled WGS sequence"/>
</dbReference>
<feature type="transmembrane region" description="Helical" evidence="2">
    <location>
        <begin position="45"/>
        <end position="73"/>
    </location>
</feature>
<feature type="compositionally biased region" description="Basic residues" evidence="1">
    <location>
        <begin position="15"/>
        <end position="24"/>
    </location>
</feature>
<proteinExistence type="predicted"/>